<gene>
    <name evidence="1" type="ORF">FF124_08945</name>
</gene>
<dbReference type="EMBL" id="VCLB01000004">
    <property type="protein sequence ID" value="TNB48440.1"/>
    <property type="molecule type" value="Genomic_DNA"/>
</dbReference>
<evidence type="ECO:0008006" key="3">
    <source>
        <dbReference type="Google" id="ProtNLM"/>
    </source>
</evidence>
<evidence type="ECO:0000313" key="1">
    <source>
        <dbReference type="EMBL" id="TNB48440.1"/>
    </source>
</evidence>
<reference evidence="1 2" key="1">
    <citation type="submission" date="2019-05" db="EMBL/GenBank/DDBJ databases">
        <authorList>
            <person name="Lee S.D."/>
        </authorList>
    </citation>
    <scope>NUCLEOTIDE SEQUENCE [LARGE SCALE GENOMIC DNA]</scope>
    <source>
        <strain evidence="1 2">GH2-6</strain>
    </source>
</reference>
<comment type="caution">
    <text evidence="1">The sequence shown here is derived from an EMBL/GenBank/DDBJ whole genome shotgun (WGS) entry which is preliminary data.</text>
</comment>
<reference evidence="1 2" key="2">
    <citation type="submission" date="2019-06" db="EMBL/GenBank/DDBJ databases">
        <title>Martelella lutilitoris sp. nov., isolated from a tidal mudflat.</title>
        <authorList>
            <person name="Kim Y.-J."/>
        </authorList>
    </citation>
    <scope>NUCLEOTIDE SEQUENCE [LARGE SCALE GENOMIC DNA]</scope>
    <source>
        <strain evidence="1 2">GH2-6</strain>
    </source>
</reference>
<dbReference type="Pfam" id="PF19799">
    <property type="entry name" value="DUF6282"/>
    <property type="match status" value="1"/>
</dbReference>
<dbReference type="InterPro" id="IPR046249">
    <property type="entry name" value="DUF6282"/>
</dbReference>
<sequence>MRAQVVKPYTRLVRRKETCMATANNREEVRALISTIDDAVVDGLMKGAVDLHVHSGPSTMARQLDHFQAVEQAAAAGMRGIMFKDHHYSVAPFLPIMERVLGHLNVAMFGGLVLNNTTGGLNPFVVDAQLNQGAKLVWMPTAQSANHIRSSHRKTRLASNVRLKASPGITVVDAYGEILDPVKEILDSIAAFDAILSSGHLHVWEIWKLFTEARKRGVKRLLVNHPMYGLHFTYEDIAEMAAFGAVIEQSACLYVDSRFNVFSPQELKEHVLAAGVEHSSIGSDLGQVDNPSPVEGLRQAIKLLLALGFTEDEVRLMVRDNPAKLVGLDPA</sequence>
<accession>A0A5C4JT86</accession>
<dbReference type="AlphaFoldDB" id="A0A5C4JT86"/>
<protein>
    <recommendedName>
        <fullName evidence="3">Cytosolic protein</fullName>
    </recommendedName>
</protein>
<dbReference type="SUPFAM" id="SSF51556">
    <property type="entry name" value="Metallo-dependent hydrolases"/>
    <property type="match status" value="1"/>
</dbReference>
<dbReference type="InterPro" id="IPR032466">
    <property type="entry name" value="Metal_Hydrolase"/>
</dbReference>
<keyword evidence="2" id="KW-1185">Reference proteome</keyword>
<dbReference type="OrthoDB" id="9789440at2"/>
<dbReference type="Proteomes" id="UP000307874">
    <property type="component" value="Unassembled WGS sequence"/>
</dbReference>
<organism evidence="1 2">
    <name type="scientific">Martelella lutilitoris</name>
    <dbReference type="NCBI Taxonomy" id="2583532"/>
    <lineage>
        <taxon>Bacteria</taxon>
        <taxon>Pseudomonadati</taxon>
        <taxon>Pseudomonadota</taxon>
        <taxon>Alphaproteobacteria</taxon>
        <taxon>Hyphomicrobiales</taxon>
        <taxon>Aurantimonadaceae</taxon>
        <taxon>Martelella</taxon>
    </lineage>
</organism>
<name>A0A5C4JT86_9HYPH</name>
<proteinExistence type="predicted"/>
<evidence type="ECO:0000313" key="2">
    <source>
        <dbReference type="Proteomes" id="UP000307874"/>
    </source>
</evidence>
<dbReference type="Gene3D" id="3.20.20.140">
    <property type="entry name" value="Metal-dependent hydrolases"/>
    <property type="match status" value="1"/>
</dbReference>